<dbReference type="PANTHER" id="PTHR42958">
    <property type="entry name" value="HYDROGENASE-2 LARGE CHAIN"/>
    <property type="match status" value="1"/>
</dbReference>
<dbReference type="SUPFAM" id="SSF56762">
    <property type="entry name" value="HydB/Nqo4-like"/>
    <property type="match status" value="1"/>
</dbReference>
<dbReference type="InterPro" id="IPR050867">
    <property type="entry name" value="NiFe/NiFeSe_hydrgnase_LSU"/>
</dbReference>
<comment type="caution">
    <text evidence="2">The sequence shown here is derived from an EMBL/GenBank/DDBJ whole genome shotgun (WGS) entry which is preliminary data.</text>
</comment>
<reference evidence="2" key="2">
    <citation type="journal article" date="2020" name="Microorganisms">
        <title>Osmotic Adaptation and Compatible Solute Biosynthesis of Phototrophic Bacteria as Revealed from Genome Analyses.</title>
        <authorList>
            <person name="Imhoff J.F."/>
            <person name="Rahn T."/>
            <person name="Kunzel S."/>
            <person name="Keller A."/>
            <person name="Neulinger S.C."/>
        </authorList>
    </citation>
    <scope>NUCLEOTIDE SEQUENCE</scope>
    <source>
        <strain evidence="2">DSM 4395</strain>
    </source>
</reference>
<keyword evidence="1" id="KW-0460">Magnesium</keyword>
<feature type="binding site" evidence="1">
    <location>
        <position position="352"/>
    </location>
    <ligand>
        <name>Mg(2+)</name>
        <dbReference type="ChEBI" id="CHEBI:18420"/>
    </ligand>
</feature>
<dbReference type="Gene3D" id="1.10.645.10">
    <property type="entry name" value="Cytochrome-c3 Hydrogenase, chain B"/>
    <property type="match status" value="1"/>
</dbReference>
<dbReference type="InterPro" id="IPR001501">
    <property type="entry name" value="Ni-dep_hyd_lsu"/>
</dbReference>
<accession>A0AAJ0UGD7</accession>
<reference evidence="2" key="1">
    <citation type="submission" date="2017-05" db="EMBL/GenBank/DDBJ databases">
        <authorList>
            <person name="Imhoff J.F."/>
            <person name="Rahn T."/>
            <person name="Kuenzel S."/>
            <person name="Neulinger S.C."/>
        </authorList>
    </citation>
    <scope>NUCLEOTIDE SEQUENCE</scope>
    <source>
        <strain evidence="2">DSM 4395</strain>
    </source>
</reference>
<comment type="cofactor">
    <cofactor evidence="1">
        <name>Ni(2+)</name>
        <dbReference type="ChEBI" id="CHEBI:49786"/>
    </cofactor>
</comment>
<keyword evidence="1" id="KW-0533">Nickel</keyword>
<dbReference type="Pfam" id="PF00374">
    <property type="entry name" value="NiFeSe_Hases"/>
    <property type="match status" value="1"/>
</dbReference>
<evidence type="ECO:0000313" key="3">
    <source>
        <dbReference type="Proteomes" id="UP001296967"/>
    </source>
</evidence>
<gene>
    <name evidence="2" type="ORF">CCR82_06045</name>
</gene>
<dbReference type="Proteomes" id="UP001296967">
    <property type="component" value="Unassembled WGS sequence"/>
</dbReference>
<proteinExistence type="predicted"/>
<organism evidence="2 3">
    <name type="scientific">Halochromatium salexigens</name>
    <name type="common">Chromatium salexigens</name>
    <dbReference type="NCBI Taxonomy" id="49447"/>
    <lineage>
        <taxon>Bacteria</taxon>
        <taxon>Pseudomonadati</taxon>
        <taxon>Pseudomonadota</taxon>
        <taxon>Gammaproteobacteria</taxon>
        <taxon>Chromatiales</taxon>
        <taxon>Chromatiaceae</taxon>
        <taxon>Halochromatium</taxon>
    </lineage>
</organism>
<dbReference type="AlphaFoldDB" id="A0AAJ0UGD7"/>
<dbReference type="InterPro" id="IPR029014">
    <property type="entry name" value="NiFe-Hase_large"/>
</dbReference>
<evidence type="ECO:0008006" key="4">
    <source>
        <dbReference type="Google" id="ProtNLM"/>
    </source>
</evidence>
<sequence length="405" mass="42763">MSDLAGQLKIRLDTVSSAVTIHSSRPVTAARVFAGKSPAEVVRQLPTLFSLCGTAQAAACVAACEQALGRQPSAAVLARRQALVHAETIKEHLWRLLLDWPRILAATQARSPAASAMPQVMRAFMALRQAQQAVADPFTVHAQQAEQSTAAVLDPSALLDLVTEQALGTVPDAWLQTLDRPAAVRRWAEQTQTPAAGLVRAVFAQGLFACGANAVARLPEAPWRWLAESLANANADAFIAAPHWQQECAETGPLARVAAQPLIAALLAEYGNGLLTRLMALLVDLAQSARGLEATLDAGMDNPGSAVQLPIKEAGVDAEVDAGVGIGVAEAARGLLVHRVRIAAGRVEQYQILAPTEWNFHPKGVVAQGLAAIARGGAEGPELERLARLYITAVDPCVDYRLSVS</sequence>
<dbReference type="RefSeq" id="WP_201244518.1">
    <property type="nucleotide sequence ID" value="NZ_NHSF01000041.1"/>
</dbReference>
<evidence type="ECO:0000313" key="2">
    <source>
        <dbReference type="EMBL" id="MBK5930097.1"/>
    </source>
</evidence>
<protein>
    <recommendedName>
        <fullName evidence="4">Ni,Fe-hydrogenase I large subunit</fullName>
    </recommendedName>
</protein>
<name>A0AAJ0UGD7_HALSE</name>
<keyword evidence="1" id="KW-0479">Metal-binding</keyword>
<dbReference type="PANTHER" id="PTHR42958:SF4">
    <property type="entry name" value="HYDROGENASE EXPRESSION_FORMATION PROTEIN HUPK"/>
    <property type="match status" value="1"/>
</dbReference>
<evidence type="ECO:0000256" key="1">
    <source>
        <dbReference type="PIRSR" id="PIRSR601501-1"/>
    </source>
</evidence>
<dbReference type="EMBL" id="NHSF01000041">
    <property type="protein sequence ID" value="MBK5930097.1"/>
    <property type="molecule type" value="Genomic_DNA"/>
</dbReference>
<keyword evidence="3" id="KW-1185">Reference proteome</keyword>
<dbReference type="GO" id="GO:0016151">
    <property type="term" value="F:nickel cation binding"/>
    <property type="evidence" value="ECO:0007669"/>
    <property type="project" value="InterPro"/>
</dbReference>
<feature type="binding site" evidence="1">
    <location>
        <position position="397"/>
    </location>
    <ligand>
        <name>Ni(2+)</name>
        <dbReference type="ChEBI" id="CHEBI:49786"/>
    </ligand>
</feature>